<accession>A0A5B8G375</accession>
<dbReference type="Proteomes" id="UP000305888">
    <property type="component" value="Chromosome"/>
</dbReference>
<dbReference type="EMBL" id="CP040818">
    <property type="protein sequence ID" value="QDL93143.1"/>
    <property type="molecule type" value="Genomic_DNA"/>
</dbReference>
<dbReference type="OrthoDB" id="1364128at2"/>
<protein>
    <submittedName>
        <fullName evidence="1">SRPBCC family protein</fullName>
    </submittedName>
</protein>
<keyword evidence="2" id="KW-1185">Reference proteome</keyword>
<reference evidence="1 2" key="1">
    <citation type="submission" date="2019-06" db="EMBL/GenBank/DDBJ databases">
        <title>Genome sequence of Rhodobacteraceae bacterium D4M1.</title>
        <authorList>
            <person name="Cao J."/>
        </authorList>
    </citation>
    <scope>NUCLEOTIDE SEQUENCE [LARGE SCALE GENOMIC DNA]</scope>
    <source>
        <strain evidence="1 2">D4M1</strain>
    </source>
</reference>
<dbReference type="Pfam" id="PF10604">
    <property type="entry name" value="Polyketide_cyc2"/>
    <property type="match status" value="1"/>
</dbReference>
<sequence>MVDAASRLSQTKGKPMVEVCASGVIDADIDTVWSGLRDFSGPARWVRNIVSSDIEEGKPVDQVGAVRRLVFDSGSELRERLIALSDHDRYFRYALLPPTSLPIEDYNGKVQVFPVVESGRSFVHWSGNFTIREGEPEEVMDWVRGIYQRDIEDMQSCFGRSVQAGAQP</sequence>
<dbReference type="AlphaFoldDB" id="A0A5B8G375"/>
<name>A0A5B8G375_9RHOB</name>
<dbReference type="Gene3D" id="3.30.530.20">
    <property type="match status" value="1"/>
</dbReference>
<dbReference type="SUPFAM" id="SSF55961">
    <property type="entry name" value="Bet v1-like"/>
    <property type="match status" value="1"/>
</dbReference>
<dbReference type="PANTHER" id="PTHR39332:SF7">
    <property type="entry name" value="SRPBCC FAMILY PROTEIN"/>
    <property type="match status" value="1"/>
</dbReference>
<dbReference type="KEGG" id="ppru:FDP22_15945"/>
<gene>
    <name evidence="1" type="ORF">FDP22_15945</name>
</gene>
<evidence type="ECO:0000313" key="1">
    <source>
        <dbReference type="EMBL" id="QDL93143.1"/>
    </source>
</evidence>
<dbReference type="InterPro" id="IPR023393">
    <property type="entry name" value="START-like_dom_sf"/>
</dbReference>
<dbReference type="InterPro" id="IPR019587">
    <property type="entry name" value="Polyketide_cyclase/dehydratase"/>
</dbReference>
<dbReference type="CDD" id="cd07821">
    <property type="entry name" value="PYR_PYL_RCAR_like"/>
    <property type="match status" value="1"/>
</dbReference>
<dbReference type="PANTHER" id="PTHR39332">
    <property type="entry name" value="BLL4707 PROTEIN"/>
    <property type="match status" value="1"/>
</dbReference>
<organism evidence="1 2">
    <name type="scientific">Paroceanicella profunda</name>
    <dbReference type="NCBI Taxonomy" id="2579971"/>
    <lineage>
        <taxon>Bacteria</taxon>
        <taxon>Pseudomonadati</taxon>
        <taxon>Pseudomonadota</taxon>
        <taxon>Alphaproteobacteria</taxon>
        <taxon>Rhodobacterales</taxon>
        <taxon>Paracoccaceae</taxon>
        <taxon>Paroceanicella</taxon>
    </lineage>
</organism>
<evidence type="ECO:0000313" key="2">
    <source>
        <dbReference type="Proteomes" id="UP000305888"/>
    </source>
</evidence>
<proteinExistence type="predicted"/>